<dbReference type="RefSeq" id="WP_112118143.1">
    <property type="nucleotide sequence ID" value="NZ_UAQE01000004.1"/>
</dbReference>
<organism evidence="1 2">
    <name type="scientific">Lysinibacillus capsici</name>
    <dbReference type="NCBI Taxonomy" id="2115968"/>
    <lineage>
        <taxon>Bacteria</taxon>
        <taxon>Bacillati</taxon>
        <taxon>Bacillota</taxon>
        <taxon>Bacilli</taxon>
        <taxon>Bacillales</taxon>
        <taxon>Bacillaceae</taxon>
        <taxon>Lysinibacillus</taxon>
    </lineage>
</organism>
<evidence type="ECO:0000313" key="1">
    <source>
        <dbReference type="EMBL" id="SPU37925.1"/>
    </source>
</evidence>
<proteinExistence type="predicted"/>
<dbReference type="AlphaFoldDB" id="A0A2X1BPR4"/>
<protein>
    <submittedName>
        <fullName evidence="1">Uncharacterized protein</fullName>
    </submittedName>
</protein>
<sequence>MKKFAQIINSKLHWIFEADEKPEFAPDIVIIDITDKPDVQEGWDYNEETGKFTAPILTVPEPNPTPVDPIQQLIELQAQTVLNTEMLLLQKEIGI</sequence>
<gene>
    <name evidence="1" type="ORF">NCTC7582_03869</name>
</gene>
<dbReference type="Proteomes" id="UP000251431">
    <property type="component" value="Unassembled WGS sequence"/>
</dbReference>
<reference evidence="1 2" key="1">
    <citation type="submission" date="2018-06" db="EMBL/GenBank/DDBJ databases">
        <authorList>
            <consortium name="Pathogen Informatics"/>
            <person name="Doyle S."/>
        </authorList>
    </citation>
    <scope>NUCLEOTIDE SEQUENCE [LARGE SCALE GENOMIC DNA]</scope>
    <source>
        <strain evidence="1 2">NCTC7582</strain>
    </source>
</reference>
<name>A0A2X1BPR4_9BACI</name>
<dbReference type="EMBL" id="UAQE01000004">
    <property type="protein sequence ID" value="SPU37925.1"/>
    <property type="molecule type" value="Genomic_DNA"/>
</dbReference>
<evidence type="ECO:0000313" key="2">
    <source>
        <dbReference type="Proteomes" id="UP000251431"/>
    </source>
</evidence>
<accession>A0A2X1BPR4</accession>